<protein>
    <recommendedName>
        <fullName evidence="3">YkgJ family cysteine cluster protein</fullName>
    </recommendedName>
</protein>
<comment type="caution">
    <text evidence="1">The sequence shown here is derived from an EMBL/GenBank/DDBJ whole genome shotgun (WGS) entry which is preliminary data.</text>
</comment>
<dbReference type="AlphaFoldDB" id="A0A8J4M2P0"/>
<accession>A0A8J4M2P0</accession>
<gene>
    <name evidence="1" type="ORF">XYCOK13_21290</name>
</gene>
<dbReference type="InterPro" id="IPR005358">
    <property type="entry name" value="Puta_zinc/iron-chelating_dom"/>
</dbReference>
<proteinExistence type="predicted"/>
<evidence type="ECO:0000313" key="2">
    <source>
        <dbReference type="Proteomes" id="UP000677918"/>
    </source>
</evidence>
<organism evidence="1 2">
    <name type="scientific">Xylanibacillus composti</name>
    <dbReference type="NCBI Taxonomy" id="1572762"/>
    <lineage>
        <taxon>Bacteria</taxon>
        <taxon>Bacillati</taxon>
        <taxon>Bacillota</taxon>
        <taxon>Bacilli</taxon>
        <taxon>Bacillales</taxon>
        <taxon>Paenibacillaceae</taxon>
        <taxon>Xylanibacillus</taxon>
    </lineage>
</organism>
<dbReference type="EMBL" id="BOVK01000026">
    <property type="protein sequence ID" value="GIQ69305.1"/>
    <property type="molecule type" value="Genomic_DNA"/>
</dbReference>
<evidence type="ECO:0008006" key="3">
    <source>
        <dbReference type="Google" id="ProtNLM"/>
    </source>
</evidence>
<dbReference type="RefSeq" id="WP_315910925.1">
    <property type="nucleotide sequence ID" value="NZ_QQSZ01000002.1"/>
</dbReference>
<dbReference type="Proteomes" id="UP000677918">
    <property type="component" value="Unassembled WGS sequence"/>
</dbReference>
<keyword evidence="2" id="KW-1185">Reference proteome</keyword>
<name>A0A8J4M2P0_9BACL</name>
<dbReference type="Pfam" id="PF03692">
    <property type="entry name" value="CxxCxxCC"/>
    <property type="match status" value="1"/>
</dbReference>
<sequence>MAAICERINESLIPDGSRFDVAVDRLYEHEEPTAAEQLLHAYQRLLEVVDEEIATIEQQTQLAPSCRKGCAHCCYYPIVITPLEAKLIIAYVDVLPERDKERVAGHLQQYFRQYRSQLRELREQSYEEADDKRLYKSLHLPCPMLDTQSGSCLAYAVRPIPCRTYLNYSDPRVCGDELLPKESFSYAFLGEYYMQALHEYIQALLMDGEDDETLGIVYPDDSLEMEPLPLLLEKWLLSARG</sequence>
<reference evidence="1" key="1">
    <citation type="submission" date="2021-04" db="EMBL/GenBank/DDBJ databases">
        <title>Draft genome sequence of Xylanibacillus composti strain K13.</title>
        <authorList>
            <person name="Uke A."/>
            <person name="Chhe C."/>
            <person name="Baramee S."/>
            <person name="Kosugi A."/>
        </authorList>
    </citation>
    <scope>NUCLEOTIDE SEQUENCE</scope>
    <source>
        <strain evidence="1">K13</strain>
    </source>
</reference>
<evidence type="ECO:0000313" key="1">
    <source>
        <dbReference type="EMBL" id="GIQ69305.1"/>
    </source>
</evidence>